<dbReference type="NCBIfam" id="NF033681">
    <property type="entry name" value="ExeM_NucH_DNase"/>
    <property type="match status" value="1"/>
</dbReference>
<dbReference type="InterPro" id="IPR047971">
    <property type="entry name" value="ExeM-like"/>
</dbReference>
<dbReference type="Proteomes" id="UP000838748">
    <property type="component" value="Unassembled WGS sequence"/>
</dbReference>
<evidence type="ECO:0000256" key="1">
    <source>
        <dbReference type="SAM" id="SignalP"/>
    </source>
</evidence>
<dbReference type="SUPFAM" id="SSF56219">
    <property type="entry name" value="DNase I-like"/>
    <property type="match status" value="1"/>
</dbReference>
<dbReference type="CDD" id="cd04486">
    <property type="entry name" value="YhcR_OBF_like"/>
    <property type="match status" value="1"/>
</dbReference>
<sequence>MIGFRTLFPIALGTVLIPSLAYAEDVTSFICPTEDSAFTSIPAIQGSGEKSPFATIPTNSGYISSDEFYVKATVSQIGESLNKGFYLLDTKGDRNRSTSDGVFVYMKDLNSKFPTLKPGSIVCLQAKVEEYYGNTQLALDYSSPKLEVLGQGKVPKPERFRVERNETLAHALRRYESMPVVLDRLSDLKVTRNFSFDYDRYRNNLVLSYGEPLTKSTQLQPAGSAEANIIEEANSTNRLVVESDYKASAGVLPWLPDWDASAGYIRIGDELVNLQGMVSYSHDQFRLVVPQENTISLGDIVRKRDNDRKEAPKRTRGTDLRISSFNVLNFFNSYPSIGGTLNITCDGTYSDSCNRGAKSEADFAMQREKIVSAITQLDADVLGLMELENNGFGENSAIANLVDALNQHESPDKQYAFITLPTEEMTDGQYLGSDAITVGIIYRTEVVKPIGDANVIVMPNQQYISSQGEAKSAHQRNSLAQTFEVKGAEKAFTLIVNHLKSKGSGCLEDENSTTENVQGSCNDFRVSAATVLGDTVSKLSGMVLMVGDFNSYAKEDPIRVLTDYTPSEGARPIMTASNTYIGDDLYQEQASVVTNSYGFIDTNADRNGREAISYGYNGELGTLDYALANQEMNNYILQVADWHINSFESDFFEYGSKYTGDLQKYPNAYASSDHDPVIVDVGFGMPRHYQSH</sequence>
<protein>
    <recommendedName>
        <fullName evidence="4">Endonuclease/Exonuclease/phosphatase family protein</fullName>
    </recommendedName>
</protein>
<feature type="signal peptide" evidence="1">
    <location>
        <begin position="1"/>
        <end position="23"/>
    </location>
</feature>
<keyword evidence="1" id="KW-0732">Signal</keyword>
<dbReference type="Gene3D" id="3.60.10.10">
    <property type="entry name" value="Endonuclease/exonuclease/phosphatase"/>
    <property type="match status" value="1"/>
</dbReference>
<dbReference type="PANTHER" id="PTHR42834">
    <property type="entry name" value="ENDONUCLEASE/EXONUCLEASE/PHOSPHATASE FAMILY PROTEIN (AFU_ORTHOLOGUE AFUA_3G09210)"/>
    <property type="match status" value="1"/>
</dbReference>
<proteinExistence type="predicted"/>
<dbReference type="InterPro" id="IPR036691">
    <property type="entry name" value="Endo/exonu/phosph_ase_sf"/>
</dbReference>
<dbReference type="RefSeq" id="WP_237361582.1">
    <property type="nucleotide sequence ID" value="NZ_CAKLDM010000002.1"/>
</dbReference>
<keyword evidence="3" id="KW-1185">Reference proteome</keyword>
<evidence type="ECO:0008006" key="4">
    <source>
        <dbReference type="Google" id="ProtNLM"/>
    </source>
</evidence>
<evidence type="ECO:0000313" key="2">
    <source>
        <dbReference type="EMBL" id="CAH0539605.1"/>
    </source>
</evidence>
<dbReference type="PANTHER" id="PTHR42834:SF1">
    <property type="entry name" value="ENDONUCLEASE_EXONUCLEASE_PHOSPHATASE FAMILY PROTEIN (AFU_ORTHOLOGUE AFUA_3G09210)"/>
    <property type="match status" value="1"/>
</dbReference>
<gene>
    <name evidence="2" type="ORF">VMF7928_02280</name>
</gene>
<accession>A0ABM9A4M8</accession>
<organism evidence="2 3">
    <name type="scientific">Vibrio marisflavi CECT 7928</name>
    <dbReference type="NCBI Taxonomy" id="634439"/>
    <lineage>
        <taxon>Bacteria</taxon>
        <taxon>Pseudomonadati</taxon>
        <taxon>Pseudomonadota</taxon>
        <taxon>Gammaproteobacteria</taxon>
        <taxon>Vibrionales</taxon>
        <taxon>Vibrionaceae</taxon>
        <taxon>Vibrio</taxon>
    </lineage>
</organism>
<evidence type="ECO:0000313" key="3">
    <source>
        <dbReference type="Proteomes" id="UP000838748"/>
    </source>
</evidence>
<name>A0ABM9A4M8_9VIBR</name>
<reference evidence="2" key="1">
    <citation type="submission" date="2021-11" db="EMBL/GenBank/DDBJ databases">
        <authorList>
            <person name="Rodrigo-Torres L."/>
            <person name="Arahal R. D."/>
            <person name="Lucena T."/>
        </authorList>
    </citation>
    <scope>NUCLEOTIDE SEQUENCE</scope>
    <source>
        <strain evidence="2">CECT 7928</strain>
    </source>
</reference>
<dbReference type="EMBL" id="CAKLDM010000002">
    <property type="protein sequence ID" value="CAH0539605.1"/>
    <property type="molecule type" value="Genomic_DNA"/>
</dbReference>
<comment type="caution">
    <text evidence="2">The sequence shown here is derived from an EMBL/GenBank/DDBJ whole genome shotgun (WGS) entry which is preliminary data.</text>
</comment>
<feature type="chain" id="PRO_5045352050" description="Endonuclease/Exonuclease/phosphatase family protein" evidence="1">
    <location>
        <begin position="24"/>
        <end position="692"/>
    </location>
</feature>